<gene>
    <name evidence="6" type="primary">hsdS_3</name>
    <name evidence="6" type="ORF">NCTC10183_00699</name>
</gene>
<accession>A0A449A3T3</accession>
<evidence type="ECO:0000256" key="2">
    <source>
        <dbReference type="ARBA" id="ARBA00022747"/>
    </source>
</evidence>
<evidence type="ECO:0000256" key="1">
    <source>
        <dbReference type="ARBA" id="ARBA00010923"/>
    </source>
</evidence>
<dbReference type="OrthoDB" id="396674at2"/>
<dbReference type="GO" id="GO:0003677">
    <property type="term" value="F:DNA binding"/>
    <property type="evidence" value="ECO:0007669"/>
    <property type="project" value="UniProtKB-KW"/>
</dbReference>
<reference evidence="6 7" key="1">
    <citation type="submission" date="2019-01" db="EMBL/GenBank/DDBJ databases">
        <authorList>
            <consortium name="Pathogen Informatics"/>
        </authorList>
    </citation>
    <scope>NUCLEOTIDE SEQUENCE [LARGE SCALE GENOMIC DNA]</scope>
    <source>
        <strain evidence="6 7">NCTC10183</strain>
    </source>
</reference>
<dbReference type="PANTHER" id="PTHR43140">
    <property type="entry name" value="TYPE-1 RESTRICTION ENZYME ECOKI SPECIFICITY PROTEIN"/>
    <property type="match status" value="1"/>
</dbReference>
<dbReference type="InterPro" id="IPR051212">
    <property type="entry name" value="Type-I_RE_S_subunit"/>
</dbReference>
<protein>
    <submittedName>
        <fullName evidence="6">Type I restriction enzyme specificity protein</fullName>
    </submittedName>
</protein>
<dbReference type="Proteomes" id="UP000290568">
    <property type="component" value="Chromosome"/>
</dbReference>
<comment type="similarity">
    <text evidence="1">Belongs to the type-I restriction system S methylase family.</text>
</comment>
<dbReference type="InterPro" id="IPR044946">
    <property type="entry name" value="Restrct_endonuc_typeI_TRD_sf"/>
</dbReference>
<proteinExistence type="inferred from homology"/>
<sequence>MKLFEELLKNNKVITFKKLSEIAKIVRGNRITKKDLAINGFPVKSGGIGVLGYYHSYNRKGEQLTIAQYGTAGLVQWQENNFWANDVCLTIESSPEILNKYIYYFLLSKQKDIFKSNIKATPEKINITFLNNLLIPIVDLETQIEIINILNKFTEYSAELKAELKARDEQYKFYRDKLLSDNNLSNDASISGIKSNIAKVKDYIDYIQPTKFIVKSDKYNPEFKTPVLTANQKFILGYTDEKQNIFHSSKENPVIIFDDFTTDLKWVDFDFKIKSSAIKILTPKNSNINIKYFYYWLNFIHNTEESSKEHKRHWISVFAEKLFTLPVLSVQNKIVKVLDNFESILKDLNIGLPAEEAKRQQQYEYYRDAIFKYLETGIIDNKGIGERERERAD</sequence>
<evidence type="ECO:0000259" key="5">
    <source>
        <dbReference type="Pfam" id="PF01420"/>
    </source>
</evidence>
<evidence type="ECO:0000313" key="7">
    <source>
        <dbReference type="Proteomes" id="UP000290568"/>
    </source>
</evidence>
<dbReference type="Gene3D" id="3.90.220.20">
    <property type="entry name" value="DNA methylase specificity domains"/>
    <property type="match status" value="2"/>
</dbReference>
<dbReference type="PANTHER" id="PTHR43140:SF1">
    <property type="entry name" value="TYPE I RESTRICTION ENZYME ECOKI SPECIFICITY SUBUNIT"/>
    <property type="match status" value="1"/>
</dbReference>
<dbReference type="AlphaFoldDB" id="A0A449A3T3"/>
<dbReference type="Pfam" id="PF01420">
    <property type="entry name" value="Methylase_S"/>
    <property type="match status" value="1"/>
</dbReference>
<keyword evidence="3" id="KW-0238">DNA-binding</keyword>
<dbReference type="EMBL" id="LR214950">
    <property type="protein sequence ID" value="VEU58907.1"/>
    <property type="molecule type" value="Genomic_DNA"/>
</dbReference>
<dbReference type="CDD" id="cd17274">
    <property type="entry name" value="RMtype1_S_Eco540ANI-TRD1-CR1_like"/>
    <property type="match status" value="1"/>
</dbReference>
<feature type="domain" description="Type I restriction modification DNA specificity" evidence="5">
    <location>
        <begin position="15"/>
        <end position="166"/>
    </location>
</feature>
<keyword evidence="2" id="KW-0680">Restriction system</keyword>
<evidence type="ECO:0000256" key="4">
    <source>
        <dbReference type="ARBA" id="ARBA00038652"/>
    </source>
</evidence>
<organism evidence="6 7">
    <name type="scientific">Mycoplasmopsis gallinacea</name>
    <dbReference type="NCBI Taxonomy" id="29556"/>
    <lineage>
        <taxon>Bacteria</taxon>
        <taxon>Bacillati</taxon>
        <taxon>Mycoplasmatota</taxon>
        <taxon>Mycoplasmoidales</taxon>
        <taxon>Metamycoplasmataceae</taxon>
        <taxon>Mycoplasmopsis</taxon>
    </lineage>
</organism>
<dbReference type="InterPro" id="IPR000055">
    <property type="entry name" value="Restrct_endonuc_typeI_TRD"/>
</dbReference>
<name>A0A449A3T3_9BACT</name>
<dbReference type="RefSeq" id="WP_129620523.1">
    <property type="nucleotide sequence ID" value="NZ_LR214950.1"/>
</dbReference>
<dbReference type="GO" id="GO:0009307">
    <property type="term" value="P:DNA restriction-modification system"/>
    <property type="evidence" value="ECO:0007669"/>
    <property type="project" value="UniProtKB-KW"/>
</dbReference>
<dbReference type="REBASE" id="635569">
    <property type="entry name" value="S1.Mga10183ORF700P"/>
</dbReference>
<evidence type="ECO:0000256" key="3">
    <source>
        <dbReference type="ARBA" id="ARBA00023125"/>
    </source>
</evidence>
<dbReference type="CDD" id="cd17291">
    <property type="entry name" value="RMtype1_S_MgeORF438P-TRD-CR_like"/>
    <property type="match status" value="1"/>
</dbReference>
<keyword evidence="7" id="KW-1185">Reference proteome</keyword>
<evidence type="ECO:0000313" key="6">
    <source>
        <dbReference type="EMBL" id="VEU58907.1"/>
    </source>
</evidence>
<dbReference type="SUPFAM" id="SSF116734">
    <property type="entry name" value="DNA methylase specificity domain"/>
    <property type="match status" value="2"/>
</dbReference>
<comment type="subunit">
    <text evidence="4">The methyltransferase is composed of M and S polypeptides.</text>
</comment>